<evidence type="ECO:0000256" key="13">
    <source>
        <dbReference type="ARBA" id="ARBA00023242"/>
    </source>
</evidence>
<feature type="compositionally biased region" description="Low complexity" evidence="15">
    <location>
        <begin position="10"/>
        <end position="21"/>
    </location>
</feature>
<dbReference type="Proteomes" id="UP000094043">
    <property type="component" value="Chromosome 1"/>
</dbReference>
<dbReference type="GO" id="GO:0043139">
    <property type="term" value="F:5'-3' DNA helicase activity"/>
    <property type="evidence" value="ECO:0007669"/>
    <property type="project" value="UniProtKB-UniRule"/>
</dbReference>
<keyword evidence="9 14" id="KW-0496">Mitochondrion</keyword>
<dbReference type="PANTHER" id="PTHR47642">
    <property type="entry name" value="ATP-DEPENDENT DNA HELICASE"/>
    <property type="match status" value="1"/>
</dbReference>
<keyword evidence="13 14" id="KW-0539">Nucleus</keyword>
<evidence type="ECO:0000313" key="16">
    <source>
        <dbReference type="EMBL" id="WVN85357.1"/>
    </source>
</evidence>
<dbReference type="Gene3D" id="3.40.50.300">
    <property type="entry name" value="P-loop containing nucleotide triphosphate hydrolases"/>
    <property type="match status" value="1"/>
</dbReference>
<dbReference type="GO" id="GO:0000723">
    <property type="term" value="P:telomere maintenance"/>
    <property type="evidence" value="ECO:0007669"/>
    <property type="project" value="InterPro"/>
</dbReference>
<keyword evidence="17" id="KW-1185">Reference proteome</keyword>
<evidence type="ECO:0000256" key="8">
    <source>
        <dbReference type="ARBA" id="ARBA00023125"/>
    </source>
</evidence>
<dbReference type="CDD" id="cd18809">
    <property type="entry name" value="SF1_C_RecD"/>
    <property type="match status" value="1"/>
</dbReference>
<evidence type="ECO:0000256" key="5">
    <source>
        <dbReference type="ARBA" id="ARBA00022801"/>
    </source>
</evidence>
<comment type="catalytic activity">
    <reaction evidence="14">
        <text>ATP + H2O = ADP + phosphate + H(+)</text>
        <dbReference type="Rhea" id="RHEA:13065"/>
        <dbReference type="ChEBI" id="CHEBI:15377"/>
        <dbReference type="ChEBI" id="CHEBI:15378"/>
        <dbReference type="ChEBI" id="CHEBI:30616"/>
        <dbReference type="ChEBI" id="CHEBI:43474"/>
        <dbReference type="ChEBI" id="CHEBI:456216"/>
        <dbReference type="EC" id="5.6.2.3"/>
    </reaction>
</comment>
<keyword evidence="11 14" id="KW-0234">DNA repair</keyword>
<dbReference type="InterPro" id="IPR049163">
    <property type="entry name" value="Pif1-like_2B_dom"/>
</dbReference>
<dbReference type="CDD" id="cd18037">
    <property type="entry name" value="DEXSc_Pif1_like"/>
    <property type="match status" value="1"/>
</dbReference>
<dbReference type="InterPro" id="IPR003593">
    <property type="entry name" value="AAA+_ATPase"/>
</dbReference>
<evidence type="ECO:0000256" key="12">
    <source>
        <dbReference type="ARBA" id="ARBA00023235"/>
    </source>
</evidence>
<comment type="function">
    <text evidence="14">DNA-dependent ATPase and 5'-3' DNA helicase required for the maintenance of both mitochondrial and nuclear genome stability.</text>
</comment>
<dbReference type="InterPro" id="IPR010285">
    <property type="entry name" value="DNA_helicase_pif1-like_DEAD"/>
</dbReference>
<proteinExistence type="inferred from homology"/>
<dbReference type="PANTHER" id="PTHR47642:SF5">
    <property type="entry name" value="ATP-DEPENDENT DNA HELICASE"/>
    <property type="match status" value="1"/>
</dbReference>
<evidence type="ECO:0000256" key="10">
    <source>
        <dbReference type="ARBA" id="ARBA00023172"/>
    </source>
</evidence>
<name>A0A1E3HRY9_9TREE</name>
<dbReference type="AlphaFoldDB" id="A0A1E3HRY9"/>
<comment type="subunit">
    <text evidence="14">Monomer.</text>
</comment>
<evidence type="ECO:0000256" key="11">
    <source>
        <dbReference type="ARBA" id="ARBA00023204"/>
    </source>
</evidence>
<feature type="compositionally biased region" description="Polar residues" evidence="15">
    <location>
        <begin position="35"/>
        <end position="51"/>
    </location>
</feature>
<reference evidence="16" key="3">
    <citation type="submission" date="2024-01" db="EMBL/GenBank/DDBJ databases">
        <authorList>
            <person name="Coelho M.A."/>
            <person name="David-Palma M."/>
            <person name="Shea T."/>
            <person name="Sun S."/>
            <person name="Cuomo C.A."/>
            <person name="Heitman J."/>
        </authorList>
    </citation>
    <scope>NUCLEOTIDE SEQUENCE</scope>
    <source>
        <strain evidence="16">CBS 7841</strain>
    </source>
</reference>
<keyword evidence="4 14" id="KW-0227">DNA damage</keyword>
<dbReference type="GO" id="GO:0003697">
    <property type="term" value="F:single-stranded DNA binding"/>
    <property type="evidence" value="ECO:0007669"/>
    <property type="project" value="UniProtKB-ARBA"/>
</dbReference>
<evidence type="ECO:0000256" key="15">
    <source>
        <dbReference type="SAM" id="MobiDB-lite"/>
    </source>
</evidence>
<dbReference type="InterPro" id="IPR027417">
    <property type="entry name" value="P-loop_NTPase"/>
</dbReference>
<evidence type="ECO:0000256" key="14">
    <source>
        <dbReference type="HAMAP-Rule" id="MF_03176"/>
    </source>
</evidence>
<dbReference type="GO" id="GO:0016787">
    <property type="term" value="F:hydrolase activity"/>
    <property type="evidence" value="ECO:0007669"/>
    <property type="project" value="UniProtKB-KW"/>
</dbReference>
<feature type="region of interest" description="Disordered" evidence="15">
    <location>
        <begin position="99"/>
        <end position="119"/>
    </location>
</feature>
<keyword evidence="5 14" id="KW-0378">Hydrolase</keyword>
<dbReference type="HAMAP" id="MF_03176">
    <property type="entry name" value="PIF1"/>
    <property type="match status" value="1"/>
</dbReference>
<dbReference type="Pfam" id="PF21530">
    <property type="entry name" value="Pif1_2B_dom"/>
    <property type="match status" value="1"/>
</dbReference>
<protein>
    <recommendedName>
        <fullName evidence="14">ATP-dependent DNA helicase PIF1</fullName>
        <ecNumber evidence="14">5.6.2.3</ecNumber>
    </recommendedName>
    <alternativeName>
        <fullName evidence="14">DNA 5'-3' helicase PIF1</fullName>
    </alternativeName>
    <alternativeName>
        <fullName evidence="14">DNA repair and recombination helicase PIF1</fullName>
    </alternativeName>
</protein>
<gene>
    <name evidence="14" type="primary">PIF1</name>
    <name evidence="16" type="ORF">L203_100502</name>
</gene>
<dbReference type="EMBL" id="CP143784">
    <property type="protein sequence ID" value="WVN85357.1"/>
    <property type="molecule type" value="Genomic_DNA"/>
</dbReference>
<feature type="region of interest" description="Disordered" evidence="15">
    <location>
        <begin position="1"/>
        <end position="85"/>
    </location>
</feature>
<keyword evidence="8 14" id="KW-0238">DNA-binding</keyword>
<comment type="subcellular location">
    <subcellularLocation>
        <location evidence="2">Nucleus</location>
        <location evidence="2">Nucleolus</location>
    </subcellularLocation>
    <subcellularLocation>
        <location evidence="14">Nucleus</location>
    </subcellularLocation>
    <subcellularLocation>
        <location evidence="14">Mitochondrion</location>
    </subcellularLocation>
</comment>
<dbReference type="InterPro" id="IPR051055">
    <property type="entry name" value="PIF1_helicase"/>
</dbReference>
<dbReference type="GO" id="GO:0006310">
    <property type="term" value="P:DNA recombination"/>
    <property type="evidence" value="ECO:0007669"/>
    <property type="project" value="UniProtKB-UniRule"/>
</dbReference>
<dbReference type="GO" id="GO:0005730">
    <property type="term" value="C:nucleolus"/>
    <property type="evidence" value="ECO:0007669"/>
    <property type="project" value="UniProtKB-SubCell"/>
</dbReference>
<comment type="cofactor">
    <cofactor evidence="1 14">
        <name>Mg(2+)</name>
        <dbReference type="ChEBI" id="CHEBI:18420"/>
    </cofactor>
</comment>
<feature type="binding site" evidence="14">
    <location>
        <begin position="204"/>
        <end position="211"/>
    </location>
    <ligand>
        <name>ATP</name>
        <dbReference type="ChEBI" id="CHEBI:30616"/>
    </ligand>
</feature>
<dbReference type="VEuPathDB" id="FungiDB:L203_06111"/>
<sequence length="652" mass="72066">MPIITAGTASSSNINPSSSFSRVNSFKRDWGDQEQVCTPSGETKNYNQSPTGARRKSNIRSAPDSAQPVLAAASINSEDETPSQRRRRAILAALNENREHCAPTPGSKPPSNHIPSPLSQTPYIQQKPEFSSMIKRPLPWEEETISSNKKAITTNESLAKKIEVLKPNTRTTKINIKQKVALSNEQQRVLSLVVDEGKSVFFTGSAGTGKSVLLREIITSLRRKYARNPDAVAVTASTGIAACNIGGVTLHSFGGVGLANEEPEILLKKLRLNKKASGRWTKTRVLIIDEVSMVDGTMFDKFCKLGQLIRKNPRPWGGIQVIVTGDFFQLPPVTKTGIAPKFAFEAEMWNETIGVSVNLTKVFRQKDQHFVDMLNEMRFGRLSPQSIASFKALARPLKFDDGIEPTVLFPRREDVDRANLCRLNQLETTGYTYPAIDTGKAEPKQREKLLSSFMAPRSIELKIDAQVMLIKNIDETLVNGSMGKVIGFTFKSMFSCDSMGRWAPDADLEELDEEERAKKLSLRNVLRQKFQASGASPLPVVRFKVAGGGGTRDLLIEMDSFKAELPNGEVQAQRSQLPLILAWAMSIHKSQGQTLERVKVDLGKVFEKGQAYVALSRAISLEGLQVTAFTAERVMAHHKVAAWSKTLKDLNV</sequence>
<reference evidence="16" key="2">
    <citation type="journal article" date="2022" name="Elife">
        <title>Obligate sexual reproduction of a homothallic fungus closely related to the Cryptococcus pathogenic species complex.</title>
        <authorList>
            <person name="Passer A.R."/>
            <person name="Clancey S.A."/>
            <person name="Shea T."/>
            <person name="David-Palma M."/>
            <person name="Averette A.F."/>
            <person name="Boekhout T."/>
            <person name="Porcel B.M."/>
            <person name="Nowrousian M."/>
            <person name="Cuomo C.A."/>
            <person name="Sun S."/>
            <person name="Heitman J."/>
            <person name="Coelho M.A."/>
        </authorList>
    </citation>
    <scope>NUCLEOTIDE SEQUENCE</scope>
    <source>
        <strain evidence="16">CBS 7841</strain>
    </source>
</reference>
<dbReference type="InterPro" id="IPR048293">
    <property type="entry name" value="PIF1_RRM3_pfh1"/>
</dbReference>
<dbReference type="OrthoDB" id="432234at2759"/>
<dbReference type="SUPFAM" id="SSF52540">
    <property type="entry name" value="P-loop containing nucleoside triphosphate hydrolases"/>
    <property type="match status" value="2"/>
</dbReference>
<evidence type="ECO:0000256" key="1">
    <source>
        <dbReference type="ARBA" id="ARBA00001946"/>
    </source>
</evidence>
<comment type="similarity">
    <text evidence="14">Belongs to the helicase family. PIF1 subfamily.</text>
</comment>
<feature type="compositionally biased region" description="Polar residues" evidence="15">
    <location>
        <begin position="109"/>
        <end position="119"/>
    </location>
</feature>
<evidence type="ECO:0000256" key="7">
    <source>
        <dbReference type="ARBA" id="ARBA00022840"/>
    </source>
</evidence>
<evidence type="ECO:0000313" key="17">
    <source>
        <dbReference type="Proteomes" id="UP000094043"/>
    </source>
</evidence>
<dbReference type="Pfam" id="PF05970">
    <property type="entry name" value="PIF1"/>
    <property type="match status" value="1"/>
</dbReference>
<keyword evidence="7 14" id="KW-0067">ATP-binding</keyword>
<evidence type="ECO:0000256" key="2">
    <source>
        <dbReference type="ARBA" id="ARBA00004604"/>
    </source>
</evidence>
<evidence type="ECO:0000256" key="6">
    <source>
        <dbReference type="ARBA" id="ARBA00022806"/>
    </source>
</evidence>
<evidence type="ECO:0000256" key="9">
    <source>
        <dbReference type="ARBA" id="ARBA00023128"/>
    </source>
</evidence>
<keyword evidence="10 14" id="KW-0233">DNA recombination</keyword>
<evidence type="ECO:0000256" key="3">
    <source>
        <dbReference type="ARBA" id="ARBA00022741"/>
    </source>
</evidence>
<dbReference type="SMART" id="SM00382">
    <property type="entry name" value="AAA"/>
    <property type="match status" value="1"/>
</dbReference>
<organism evidence="16 17">
    <name type="scientific">Cryptococcus depauperatus CBS 7841</name>
    <dbReference type="NCBI Taxonomy" id="1295531"/>
    <lineage>
        <taxon>Eukaryota</taxon>
        <taxon>Fungi</taxon>
        <taxon>Dikarya</taxon>
        <taxon>Basidiomycota</taxon>
        <taxon>Agaricomycotina</taxon>
        <taxon>Tremellomycetes</taxon>
        <taxon>Tremellales</taxon>
        <taxon>Cryptococcaceae</taxon>
        <taxon>Cryptococcus</taxon>
    </lineage>
</organism>
<keyword evidence="12 14" id="KW-0413">Isomerase</keyword>
<dbReference type="GO" id="GO:0005739">
    <property type="term" value="C:mitochondrion"/>
    <property type="evidence" value="ECO:0007669"/>
    <property type="project" value="UniProtKB-SubCell"/>
</dbReference>
<feature type="DNA-binding region" evidence="14">
    <location>
        <begin position="610"/>
        <end position="629"/>
    </location>
</feature>
<evidence type="ECO:0000256" key="4">
    <source>
        <dbReference type="ARBA" id="ARBA00022763"/>
    </source>
</evidence>
<dbReference type="EC" id="5.6.2.3" evidence="14"/>
<dbReference type="GO" id="GO:0006281">
    <property type="term" value="P:DNA repair"/>
    <property type="evidence" value="ECO:0007669"/>
    <property type="project" value="UniProtKB-UniRule"/>
</dbReference>
<dbReference type="GO" id="GO:0005524">
    <property type="term" value="F:ATP binding"/>
    <property type="evidence" value="ECO:0007669"/>
    <property type="project" value="UniProtKB-UniRule"/>
</dbReference>
<accession>A0A1E3HRY9</accession>
<reference evidence="16" key="1">
    <citation type="submission" date="2016-06" db="EMBL/GenBank/DDBJ databases">
        <authorList>
            <person name="Cuomo C."/>
            <person name="Litvintseva A."/>
            <person name="Heitman J."/>
            <person name="Chen Y."/>
            <person name="Sun S."/>
            <person name="Springer D."/>
            <person name="Dromer F."/>
            <person name="Young S."/>
            <person name="Zeng Q."/>
            <person name="Chapman S."/>
            <person name="Gujja S."/>
            <person name="Saif S."/>
            <person name="Birren B."/>
        </authorList>
    </citation>
    <scope>NUCLEOTIDE SEQUENCE</scope>
    <source>
        <strain evidence="16">CBS 7841</strain>
    </source>
</reference>
<keyword evidence="6 14" id="KW-0347">Helicase</keyword>
<keyword evidence="3 14" id="KW-0547">Nucleotide-binding</keyword>
<dbReference type="FunFam" id="3.40.50.300:FF:001226">
    <property type="entry name" value="ATP-dependent DNA helicase PIF1"/>
    <property type="match status" value="1"/>
</dbReference>